<dbReference type="InterPro" id="IPR050407">
    <property type="entry name" value="Geranylgeranyl_reductase"/>
</dbReference>
<feature type="domain" description="FAD-binding" evidence="1">
    <location>
        <begin position="4"/>
        <end position="120"/>
    </location>
</feature>
<dbReference type="Pfam" id="PF01494">
    <property type="entry name" value="FAD_binding_3"/>
    <property type="match status" value="1"/>
</dbReference>
<protein>
    <submittedName>
        <fullName evidence="2">Flavin-dependent dehydrogenase</fullName>
    </submittedName>
</protein>
<name>A0A4Q7LJ23_9BURK</name>
<gene>
    <name evidence="2" type="ORF">EV685_2052</name>
</gene>
<reference evidence="2 3" key="1">
    <citation type="submission" date="2019-02" db="EMBL/GenBank/DDBJ databases">
        <title>Genomic Encyclopedia of Type Strains, Phase IV (KMG-IV): sequencing the most valuable type-strain genomes for metagenomic binning, comparative biology and taxonomic classification.</title>
        <authorList>
            <person name="Goeker M."/>
        </authorList>
    </citation>
    <scope>NUCLEOTIDE SEQUENCE [LARGE SCALE GENOMIC DNA]</scope>
    <source>
        <strain evidence="2 3">DSM 10617</strain>
    </source>
</reference>
<dbReference type="Gene3D" id="3.50.50.60">
    <property type="entry name" value="FAD/NAD(P)-binding domain"/>
    <property type="match status" value="1"/>
</dbReference>
<evidence type="ECO:0000313" key="3">
    <source>
        <dbReference type="Proteomes" id="UP000293433"/>
    </source>
</evidence>
<proteinExistence type="predicted"/>
<dbReference type="AlphaFoldDB" id="A0A4Q7LJ23"/>
<accession>A0A4Q7LJ23</accession>
<organism evidence="2 3">
    <name type="scientific">Sphaerotilus mobilis</name>
    <dbReference type="NCBI Taxonomy" id="47994"/>
    <lineage>
        <taxon>Bacteria</taxon>
        <taxon>Pseudomonadati</taxon>
        <taxon>Pseudomonadota</taxon>
        <taxon>Betaproteobacteria</taxon>
        <taxon>Burkholderiales</taxon>
        <taxon>Sphaerotilaceae</taxon>
        <taxon>Sphaerotilus</taxon>
    </lineage>
</organism>
<dbReference type="InterPro" id="IPR036188">
    <property type="entry name" value="FAD/NAD-bd_sf"/>
</dbReference>
<dbReference type="GO" id="GO:0071949">
    <property type="term" value="F:FAD binding"/>
    <property type="evidence" value="ECO:0007669"/>
    <property type="project" value="InterPro"/>
</dbReference>
<keyword evidence="3" id="KW-1185">Reference proteome</keyword>
<dbReference type="EMBL" id="SGWV01000009">
    <property type="protein sequence ID" value="RZS54575.1"/>
    <property type="molecule type" value="Genomic_DNA"/>
</dbReference>
<dbReference type="PANTHER" id="PTHR42685">
    <property type="entry name" value="GERANYLGERANYL DIPHOSPHATE REDUCTASE"/>
    <property type="match status" value="1"/>
</dbReference>
<dbReference type="PRINTS" id="PR00420">
    <property type="entry name" value="RNGMNOXGNASE"/>
</dbReference>
<evidence type="ECO:0000313" key="2">
    <source>
        <dbReference type="EMBL" id="RZS54575.1"/>
    </source>
</evidence>
<dbReference type="OrthoDB" id="103324at2"/>
<dbReference type="InterPro" id="IPR002938">
    <property type="entry name" value="FAD-bd"/>
</dbReference>
<dbReference type="PANTHER" id="PTHR42685:SF22">
    <property type="entry name" value="CONDITIONED MEDIUM FACTOR RECEPTOR 1"/>
    <property type="match status" value="1"/>
</dbReference>
<dbReference type="RefSeq" id="WP_130481915.1">
    <property type="nucleotide sequence ID" value="NZ_SGWV01000009.1"/>
</dbReference>
<evidence type="ECO:0000259" key="1">
    <source>
        <dbReference type="Pfam" id="PF01494"/>
    </source>
</evidence>
<comment type="caution">
    <text evidence="2">The sequence shown here is derived from an EMBL/GenBank/DDBJ whole genome shotgun (WGS) entry which is preliminary data.</text>
</comment>
<sequence length="380" mass="40829">MACIAIVGAGPSGAAAGRHLALQGHAVTLFDKSAFPRDKTCGDWLTPIALRELGALGLDLHALDALVPGHAQVRRSILVSPDGRRSEHPSAPQGRCIRREHLDALLVDQAVRAGCRLVRRTVRRVDRSDPEWAGFEHLIDARGAGSVRANAVGVRTYWTVRHHPDTVALADEVALHTDARHRRGYGWIFPVEIDAQMLTFNIGVGLWQRDSRPGATVTDYLSHFLEHNPVARRLAPHRLGETRRHGYPVVLGGWRQQVVDAGVLRIGDAAGLADPLTGDGIGNALISGRLAAAAIGEATASGADAAALWRRRHAEQIAPELRRALLLRNLLVSTTAKNLATAVLDRGPAHWRARLHAAIFGSAPYGALLSPRGVAGEVLA</sequence>
<dbReference type="Proteomes" id="UP000293433">
    <property type="component" value="Unassembled WGS sequence"/>
</dbReference>
<dbReference type="SUPFAM" id="SSF51905">
    <property type="entry name" value="FAD/NAD(P)-binding domain"/>
    <property type="match status" value="1"/>
</dbReference>